<reference evidence="10 11" key="1">
    <citation type="journal article" date="2012" name="Appl. Environ. Microbiol.">
        <title>Short-read sequencing for genomic analysis of the brown rot fungus Fibroporia radiculosa.</title>
        <authorList>
            <person name="Tang J.D."/>
            <person name="Perkins A.D."/>
            <person name="Sonstegard T.S."/>
            <person name="Schroeder S.G."/>
            <person name="Burgess S.C."/>
            <person name="Diehl S.V."/>
        </authorList>
    </citation>
    <scope>NUCLEOTIDE SEQUENCE [LARGE SCALE GENOMIC DNA]</scope>
    <source>
        <strain evidence="10 11">TFFH 294</strain>
    </source>
</reference>
<feature type="repeat" description="ANK" evidence="6">
    <location>
        <begin position="179"/>
        <end position="211"/>
    </location>
</feature>
<evidence type="ECO:0000256" key="2">
    <source>
        <dbReference type="ARBA" id="ARBA00022737"/>
    </source>
</evidence>
<dbReference type="HOGENOM" id="CLU_053726_0_0_1"/>
<dbReference type="GO" id="GO:0005634">
    <property type="term" value="C:nucleus"/>
    <property type="evidence" value="ECO:0007669"/>
    <property type="project" value="TreeGrafter"/>
</dbReference>
<keyword evidence="11" id="KW-1185">Reference proteome</keyword>
<evidence type="ECO:0000256" key="3">
    <source>
        <dbReference type="ARBA" id="ARBA00022771"/>
    </source>
</evidence>
<gene>
    <name evidence="10" type="ORF">FIBRA_08052</name>
</gene>
<keyword evidence="1" id="KW-0479">Metal-binding</keyword>
<dbReference type="SUPFAM" id="SSF144232">
    <property type="entry name" value="HIT/MYND zinc finger-like"/>
    <property type="match status" value="1"/>
</dbReference>
<dbReference type="PROSITE" id="PS50297">
    <property type="entry name" value="ANK_REP_REGION"/>
    <property type="match status" value="1"/>
</dbReference>
<dbReference type="STRING" id="599839.J4GGB3"/>
<evidence type="ECO:0000259" key="9">
    <source>
        <dbReference type="PROSITE" id="PS50865"/>
    </source>
</evidence>
<keyword evidence="5 6" id="KW-0040">ANK repeat</keyword>
<dbReference type="InterPro" id="IPR050776">
    <property type="entry name" value="Ank_Repeat/CDKN_Inhibitor"/>
</dbReference>
<dbReference type="InterPro" id="IPR036770">
    <property type="entry name" value="Ankyrin_rpt-contain_sf"/>
</dbReference>
<dbReference type="AlphaFoldDB" id="J4GGB3"/>
<proteinExistence type="predicted"/>
<sequence>MPNVVDITSSDAVRGADGSGGLSVSREMLALVNKAGYLTAGTGAQSLRNLFRNGSQDFKPELLKQFALNCFFGQIQEVKAMVESGRAPDLSGTETPFKFGYCTLVVMGSQRGAADISGGTERFVNTLKFLLAHGAPTDVEDVVGHIVLHHSAQYCQGCTVVLMRMLLAAGANPNHRNKYGEVPIFSAFQANTADAVELLMEYGADLDIADAEGTSPRSIFLSAGPQVTAAVMKWLRKRSGEEMPMAEGKVCHNCGKIEGKLNICSRCHTAWYCSKDCQRVDWPNHKRTCKSYNESNAVTVRPFYNSTNNLQLLPTADVVRDRLNISMTPAQARSSAQVPRVRPGEAKMLVVKVQAPYRSPDMQPRRASEESGDLLVYDKKRSLTCRIRKAENGSAYMRILRTVREKGIGGLKAYFPAELKSKDELVVKVGEVLAEQPF</sequence>
<dbReference type="EMBL" id="HE797207">
    <property type="protein sequence ID" value="CCM05818.1"/>
    <property type="molecule type" value="Genomic_DNA"/>
</dbReference>
<dbReference type="PROSITE" id="PS50865">
    <property type="entry name" value="ZF_MYND_2"/>
    <property type="match status" value="1"/>
</dbReference>
<dbReference type="Pfam" id="PF12796">
    <property type="entry name" value="Ank_2"/>
    <property type="match status" value="1"/>
</dbReference>
<dbReference type="PROSITE" id="PS01360">
    <property type="entry name" value="ZF_MYND_1"/>
    <property type="match status" value="1"/>
</dbReference>
<dbReference type="SUPFAM" id="SSF48403">
    <property type="entry name" value="Ankyrin repeat"/>
    <property type="match status" value="1"/>
</dbReference>
<dbReference type="InterPro" id="IPR002893">
    <property type="entry name" value="Znf_MYND"/>
</dbReference>
<evidence type="ECO:0000256" key="4">
    <source>
        <dbReference type="ARBA" id="ARBA00022833"/>
    </source>
</evidence>
<evidence type="ECO:0000256" key="5">
    <source>
        <dbReference type="ARBA" id="ARBA00023043"/>
    </source>
</evidence>
<dbReference type="OrthoDB" id="194358at2759"/>
<evidence type="ECO:0000256" key="8">
    <source>
        <dbReference type="SAM" id="MobiDB-lite"/>
    </source>
</evidence>
<dbReference type="PROSITE" id="PS50088">
    <property type="entry name" value="ANK_REPEAT"/>
    <property type="match status" value="1"/>
</dbReference>
<feature type="domain" description="MYND-type" evidence="9">
    <location>
        <begin position="251"/>
        <end position="289"/>
    </location>
</feature>
<feature type="compositionally biased region" description="Polar residues" evidence="8">
    <location>
        <begin position="1"/>
        <end position="11"/>
    </location>
</feature>
<dbReference type="RefSeq" id="XP_012185101.1">
    <property type="nucleotide sequence ID" value="XM_012329711.1"/>
</dbReference>
<protein>
    <recommendedName>
        <fullName evidence="9">MYND-type domain-containing protein</fullName>
    </recommendedName>
</protein>
<keyword evidence="4" id="KW-0862">Zinc</keyword>
<keyword evidence="2" id="KW-0677">Repeat</keyword>
<dbReference type="InterPro" id="IPR002110">
    <property type="entry name" value="Ankyrin_rpt"/>
</dbReference>
<evidence type="ECO:0000256" key="7">
    <source>
        <dbReference type="PROSITE-ProRule" id="PRU00134"/>
    </source>
</evidence>
<evidence type="ECO:0000256" key="6">
    <source>
        <dbReference type="PROSITE-ProRule" id="PRU00023"/>
    </source>
</evidence>
<evidence type="ECO:0000313" key="10">
    <source>
        <dbReference type="EMBL" id="CCM05818.1"/>
    </source>
</evidence>
<organism evidence="10 11">
    <name type="scientific">Fibroporia radiculosa</name>
    <dbReference type="NCBI Taxonomy" id="599839"/>
    <lineage>
        <taxon>Eukaryota</taxon>
        <taxon>Fungi</taxon>
        <taxon>Dikarya</taxon>
        <taxon>Basidiomycota</taxon>
        <taxon>Agaricomycotina</taxon>
        <taxon>Agaricomycetes</taxon>
        <taxon>Polyporales</taxon>
        <taxon>Fibroporiaceae</taxon>
        <taxon>Fibroporia</taxon>
    </lineage>
</organism>
<evidence type="ECO:0000256" key="1">
    <source>
        <dbReference type="ARBA" id="ARBA00022723"/>
    </source>
</evidence>
<dbReference type="Gene3D" id="6.10.140.2220">
    <property type="match status" value="1"/>
</dbReference>
<dbReference type="GO" id="GO:0008270">
    <property type="term" value="F:zinc ion binding"/>
    <property type="evidence" value="ECO:0007669"/>
    <property type="project" value="UniProtKB-KW"/>
</dbReference>
<dbReference type="PANTHER" id="PTHR24201:SF14">
    <property type="entry name" value="CYCLIN-DEPENDENT KINASE 4 INHIBITOR C-LIKE"/>
    <property type="match status" value="1"/>
</dbReference>
<name>J4GGB3_9APHY</name>
<dbReference type="InParanoid" id="J4GGB3"/>
<dbReference type="Pfam" id="PF01753">
    <property type="entry name" value="zf-MYND"/>
    <property type="match status" value="1"/>
</dbReference>
<dbReference type="GeneID" id="24100729"/>
<feature type="region of interest" description="Disordered" evidence="8">
    <location>
        <begin position="1"/>
        <end position="21"/>
    </location>
</feature>
<dbReference type="PANTHER" id="PTHR24201">
    <property type="entry name" value="ANK_REP_REGION DOMAIN-CONTAINING PROTEIN"/>
    <property type="match status" value="1"/>
</dbReference>
<evidence type="ECO:0000313" key="11">
    <source>
        <dbReference type="Proteomes" id="UP000006352"/>
    </source>
</evidence>
<dbReference type="Proteomes" id="UP000006352">
    <property type="component" value="Unassembled WGS sequence"/>
</dbReference>
<accession>J4GGB3</accession>
<dbReference type="Gene3D" id="1.25.40.20">
    <property type="entry name" value="Ankyrin repeat-containing domain"/>
    <property type="match status" value="1"/>
</dbReference>
<keyword evidence="3 7" id="KW-0863">Zinc-finger</keyword>
<dbReference type="SMART" id="SM00248">
    <property type="entry name" value="ANK"/>
    <property type="match status" value="2"/>
</dbReference>